<evidence type="ECO:0000313" key="1">
    <source>
        <dbReference type="EMBL" id="AKH46759.1"/>
    </source>
</evidence>
<dbReference type="EMBL" id="KR029586">
    <property type="protein sequence ID" value="AKH46759.1"/>
    <property type="molecule type" value="Genomic_DNA"/>
</dbReference>
<organism evidence="1">
    <name type="scientific">uncultured marine virus</name>
    <dbReference type="NCBI Taxonomy" id="186617"/>
    <lineage>
        <taxon>Viruses</taxon>
        <taxon>environmental samples</taxon>
    </lineage>
</organism>
<proteinExistence type="predicted"/>
<name>A0A0F7L2H2_9VIRU</name>
<reference evidence="1" key="1">
    <citation type="journal article" date="2015" name="Front. Microbiol.">
        <title>Combining genomic sequencing methods to explore viral diversity and reveal potential virus-host interactions.</title>
        <authorList>
            <person name="Chow C.E."/>
            <person name="Winget D.M."/>
            <person name="White R.A.III."/>
            <person name="Hallam S.J."/>
            <person name="Suttle C.A."/>
        </authorList>
    </citation>
    <scope>NUCLEOTIDE SEQUENCE</scope>
    <source>
        <strain evidence="1">Anoxic2_2</strain>
    </source>
</reference>
<sequence length="56" mass="6637">MTIQQLEDQLEVCANAGDWDQHEEITEMINNAEYRMNDKNEVVLMTTINDQFYLID</sequence>
<reference evidence="1" key="2">
    <citation type="submission" date="2015-03" db="EMBL/GenBank/DDBJ databases">
        <authorList>
            <person name="Chow C.-E.T."/>
            <person name="Winget D.M."/>
            <person name="White R.A.III."/>
            <person name="Hallam S.J."/>
            <person name="Suttle C.A."/>
        </authorList>
    </citation>
    <scope>NUCLEOTIDE SEQUENCE</scope>
    <source>
        <strain evidence="1">Anoxic2_2</strain>
    </source>
</reference>
<protein>
    <submittedName>
        <fullName evidence="1">Uncharacterized protein</fullName>
    </submittedName>
</protein>
<accession>A0A0F7L2H2</accession>